<organism evidence="1 2">
    <name type="scientific">Streptomyces citrinus</name>
    <dbReference type="NCBI Taxonomy" id="3118173"/>
    <lineage>
        <taxon>Bacteria</taxon>
        <taxon>Bacillati</taxon>
        <taxon>Actinomycetota</taxon>
        <taxon>Actinomycetes</taxon>
        <taxon>Kitasatosporales</taxon>
        <taxon>Streptomycetaceae</taxon>
        <taxon>Streptomyces</taxon>
    </lineage>
</organism>
<dbReference type="EC" id="2.7.1.-" evidence="1"/>
<evidence type="ECO:0000313" key="1">
    <source>
        <dbReference type="EMBL" id="WWQ65121.1"/>
    </source>
</evidence>
<sequence length="755" mass="83897">MGAVIAPSASTSGQIADADVDDVWRGVVARAQRHGEGMSGHHNLNHVVTLSDQEAARLGLSADTRVMVRRRKPGIAPVVIRTWREEQAVLGAMGGTLRHVPQCLARFGDTSIHSYMEGTPLSSICRNGKPVDALLIEAFAGLLADMAKVPSHALPACPEYWPRDGDSRGFLRTLLIQAEGQIRQPNWAEFGGLFVALGVPENALRLSDVWAPNLTRRPFQLLHGDLHRDNVIVTYEGRRPFRLLESGPGREVGGITYDGEPPMVCVDWELATYGDPLHDLAVHLVRMQYPPDQESEVIRCWEKAMGQVRPEATRGLDADLRHYIDFEHAQSVYPDVIRAVGSLGENFSQSDLEGAAAEVHRALTVARRPLRLRNVLEPAAIEPLLYRWRVARGARHRGTFSASINWQRDERVQLREHFTASEVEEALWAEGAATARQVFKGTAHLGTVVRVAGYGPVMVRRKVGNATPIEPRSLSEHSVLRAIEDSGAAVSVPKVLALGVSDVEDQFTIQSYVGPSDIQSSPVHPVHGLLPGEAHDLVDQLVALSQVDNRSLTQDMSGVGFYAWMCSQLALMVRQFSRKTKDLAAMLGLPDEVELELRLLSHDVTDRHYSLLHGDLNPWNLVRQERGFGLALIDWEMAMVGDPLYDLVRHIHLTPTTREIRERMYSRWERCLPERFTRGWEGDVPAYRGLEQVRSAYVDLDRLVTGSGLDAPNVRRAVGSYKTTLRKALHWLEMPQATPQAANPYLALALPHADD</sequence>
<gene>
    <name evidence="1" type="ORF">V2W30_18460</name>
</gene>
<proteinExistence type="predicted"/>
<keyword evidence="2" id="KW-1185">Reference proteome</keyword>
<dbReference type="Proteomes" id="UP001432251">
    <property type="component" value="Chromosome"/>
</dbReference>
<evidence type="ECO:0000313" key="2">
    <source>
        <dbReference type="Proteomes" id="UP001432251"/>
    </source>
</evidence>
<protein>
    <submittedName>
        <fullName evidence="1">Aminoglycoside phosphotransferase family protein</fullName>
        <ecNumber evidence="1">2.7.1.-</ecNumber>
    </submittedName>
</protein>
<name>A0ACD5AD15_9ACTN</name>
<reference evidence="1" key="1">
    <citation type="journal article" date="2025" name="Int. J. Syst. Evol. Microbiol.">
        <title>Streptomyces citrinus sp. nov., with yellow diffusible pigment.</title>
        <authorList>
            <person name="He Y."/>
            <person name="Yang E."/>
            <person name="Xu J."/>
            <person name="Sun Y."/>
            <person name="Sun L."/>
        </authorList>
    </citation>
    <scope>NUCLEOTIDE SEQUENCE</scope>
    <source>
        <strain evidence="1">Q6</strain>
    </source>
</reference>
<accession>A0ACD5AD15</accession>
<keyword evidence="1" id="KW-0808">Transferase</keyword>
<dbReference type="EMBL" id="CP146022">
    <property type="protein sequence ID" value="WWQ65121.1"/>
    <property type="molecule type" value="Genomic_DNA"/>
</dbReference>